<feature type="domain" description="TonB C-terminal" evidence="10">
    <location>
        <begin position="48"/>
        <end position="145"/>
    </location>
</feature>
<comment type="subcellular location">
    <subcellularLocation>
        <location evidence="1">Cell inner membrane</location>
        <topology evidence="1">Single-pass membrane protein</topology>
        <orientation evidence="1">Periplasmic side</orientation>
    </subcellularLocation>
</comment>
<evidence type="ECO:0000313" key="11">
    <source>
        <dbReference type="EMBL" id="MCU7554740.1"/>
    </source>
</evidence>
<dbReference type="InterPro" id="IPR037682">
    <property type="entry name" value="TonB_C"/>
</dbReference>
<evidence type="ECO:0000259" key="10">
    <source>
        <dbReference type="PROSITE" id="PS52015"/>
    </source>
</evidence>
<dbReference type="SUPFAM" id="SSF74653">
    <property type="entry name" value="TolA/TonB C-terminal domain"/>
    <property type="match status" value="1"/>
</dbReference>
<dbReference type="Proteomes" id="UP001209257">
    <property type="component" value="Unassembled WGS sequence"/>
</dbReference>
<keyword evidence="6" id="KW-0812">Transmembrane</keyword>
<evidence type="ECO:0000256" key="9">
    <source>
        <dbReference type="ARBA" id="ARBA00023136"/>
    </source>
</evidence>
<dbReference type="NCBIfam" id="TIGR01352">
    <property type="entry name" value="tonB_Cterm"/>
    <property type="match status" value="1"/>
</dbReference>
<dbReference type="PANTHER" id="PTHR33446">
    <property type="entry name" value="PROTEIN TONB-RELATED"/>
    <property type="match status" value="1"/>
</dbReference>
<gene>
    <name evidence="11" type="ORF">OCL06_09025</name>
</gene>
<evidence type="ECO:0000256" key="1">
    <source>
        <dbReference type="ARBA" id="ARBA00004383"/>
    </source>
</evidence>
<dbReference type="InterPro" id="IPR051045">
    <property type="entry name" value="TonB-dependent_transducer"/>
</dbReference>
<dbReference type="PANTHER" id="PTHR33446:SF14">
    <property type="entry name" value="PROTEIN TONB"/>
    <property type="match status" value="1"/>
</dbReference>
<comment type="caution">
    <text evidence="11">The sequence shown here is derived from an EMBL/GenBank/DDBJ whole genome shotgun (WGS) entry which is preliminary data.</text>
</comment>
<keyword evidence="7" id="KW-0653">Protein transport</keyword>
<keyword evidence="12" id="KW-1185">Reference proteome</keyword>
<evidence type="ECO:0000256" key="6">
    <source>
        <dbReference type="ARBA" id="ARBA00022692"/>
    </source>
</evidence>
<protein>
    <submittedName>
        <fullName evidence="11">Energy transducer TonB</fullName>
    </submittedName>
</protein>
<keyword evidence="3" id="KW-0813">Transport</keyword>
<evidence type="ECO:0000256" key="4">
    <source>
        <dbReference type="ARBA" id="ARBA00022475"/>
    </source>
</evidence>
<keyword evidence="9" id="KW-0472">Membrane</keyword>
<reference evidence="12" key="1">
    <citation type="submission" date="2023-07" db="EMBL/GenBank/DDBJ databases">
        <title>Study on multiphase classification of strain Alteromonas salexigens isolated from the Yellow Sea.</title>
        <authorList>
            <person name="Sun L."/>
        </authorList>
    </citation>
    <scope>NUCLEOTIDE SEQUENCE [LARGE SCALE GENOMIC DNA]</scope>
    <source>
        <strain evidence="12">ASW11-19</strain>
    </source>
</reference>
<dbReference type="EMBL" id="JAOTJC010000007">
    <property type="protein sequence ID" value="MCU7554740.1"/>
    <property type="molecule type" value="Genomic_DNA"/>
</dbReference>
<evidence type="ECO:0000256" key="2">
    <source>
        <dbReference type="ARBA" id="ARBA00006555"/>
    </source>
</evidence>
<keyword evidence="5" id="KW-0997">Cell inner membrane</keyword>
<dbReference type="Pfam" id="PF03544">
    <property type="entry name" value="TonB_C"/>
    <property type="match status" value="1"/>
</dbReference>
<organism evidence="11 12">
    <name type="scientific">Alteromonas salexigens</name>
    <dbReference type="NCBI Taxonomy" id="2982530"/>
    <lineage>
        <taxon>Bacteria</taxon>
        <taxon>Pseudomonadati</taxon>
        <taxon>Pseudomonadota</taxon>
        <taxon>Gammaproteobacteria</taxon>
        <taxon>Alteromonadales</taxon>
        <taxon>Alteromonadaceae</taxon>
        <taxon>Alteromonas/Salinimonas group</taxon>
        <taxon>Alteromonas</taxon>
    </lineage>
</organism>
<name>A0ABT2VN46_9ALTE</name>
<dbReference type="RefSeq" id="WP_262993655.1">
    <property type="nucleotide sequence ID" value="NZ_JAOTJC010000007.1"/>
</dbReference>
<proteinExistence type="inferred from homology"/>
<evidence type="ECO:0000256" key="5">
    <source>
        <dbReference type="ARBA" id="ARBA00022519"/>
    </source>
</evidence>
<dbReference type="InterPro" id="IPR006260">
    <property type="entry name" value="TonB/TolA_C"/>
</dbReference>
<dbReference type="Gene3D" id="3.30.1150.10">
    <property type="match status" value="1"/>
</dbReference>
<evidence type="ECO:0000256" key="7">
    <source>
        <dbReference type="ARBA" id="ARBA00022927"/>
    </source>
</evidence>
<keyword evidence="4" id="KW-1003">Cell membrane</keyword>
<evidence type="ECO:0000313" key="12">
    <source>
        <dbReference type="Proteomes" id="UP001209257"/>
    </source>
</evidence>
<accession>A0ABT2VN46</accession>
<sequence length="369" mass="41050">MHVPSLSAALTALSLLVPVHGQTLDLPCDDKKDQALQTASEEEVARITSFTPAEAVDRENPRYPRQAAQHGQEGWVQMSYVIDEEGNVLDAVVEDYVGNTLFKRSALRALKQWKFTPAMQDGKPTQQCHQKVQFDFYIDGARGASRQFVAAYKDIEALIRTDNLAEAEKGLQTLHERTDSNRYENAWLYSLDAMLAKKLNDGRRELKSLRRAVASARSHDEKHATFDSNYTAFMYQRQFVLHTRFLQLADALAAAEKLAAMEGQADHLAAIQPAIDKIHAYIASADNIFVPLALDESGVEFHALSRNQFAFADILGQLDTVEVRCETQREIFTVAEAHIWTIPESWGACRVLVAGQAGAAFNLVEVAGS</sequence>
<evidence type="ECO:0000256" key="8">
    <source>
        <dbReference type="ARBA" id="ARBA00022989"/>
    </source>
</evidence>
<evidence type="ECO:0000256" key="3">
    <source>
        <dbReference type="ARBA" id="ARBA00022448"/>
    </source>
</evidence>
<comment type="similarity">
    <text evidence="2">Belongs to the TonB family.</text>
</comment>
<dbReference type="PROSITE" id="PS52015">
    <property type="entry name" value="TONB_CTD"/>
    <property type="match status" value="1"/>
</dbReference>
<keyword evidence="8" id="KW-1133">Transmembrane helix</keyword>